<keyword evidence="1" id="KW-0812">Transmembrane</keyword>
<reference evidence="2" key="1">
    <citation type="journal article" date="2015" name="Nature">
        <title>Complex archaea that bridge the gap between prokaryotes and eukaryotes.</title>
        <authorList>
            <person name="Spang A."/>
            <person name="Saw J.H."/>
            <person name="Jorgensen S.L."/>
            <person name="Zaremba-Niedzwiedzka K."/>
            <person name="Martijn J."/>
            <person name="Lind A.E."/>
            <person name="van Eijk R."/>
            <person name="Schleper C."/>
            <person name="Guy L."/>
            <person name="Ettema T.J."/>
        </authorList>
    </citation>
    <scope>NUCLEOTIDE SEQUENCE</scope>
</reference>
<accession>A0A0F9IDN6</accession>
<proteinExistence type="predicted"/>
<protein>
    <submittedName>
        <fullName evidence="2">Uncharacterized protein</fullName>
    </submittedName>
</protein>
<name>A0A0F9IDN6_9ZZZZ</name>
<dbReference type="AlphaFoldDB" id="A0A0F9IDN6"/>
<keyword evidence="1" id="KW-1133">Transmembrane helix</keyword>
<feature type="transmembrane region" description="Helical" evidence="1">
    <location>
        <begin position="30"/>
        <end position="53"/>
    </location>
</feature>
<keyword evidence="1" id="KW-0472">Membrane</keyword>
<evidence type="ECO:0000313" key="2">
    <source>
        <dbReference type="EMBL" id="KKM25547.1"/>
    </source>
</evidence>
<feature type="transmembrane region" description="Helical" evidence="1">
    <location>
        <begin position="73"/>
        <end position="98"/>
    </location>
</feature>
<dbReference type="EMBL" id="LAZR01012695">
    <property type="protein sequence ID" value="KKM25547.1"/>
    <property type="molecule type" value="Genomic_DNA"/>
</dbReference>
<gene>
    <name evidence="2" type="ORF">LCGC14_1593930</name>
</gene>
<evidence type="ECO:0000256" key="1">
    <source>
        <dbReference type="SAM" id="Phobius"/>
    </source>
</evidence>
<organism evidence="2">
    <name type="scientific">marine sediment metagenome</name>
    <dbReference type="NCBI Taxonomy" id="412755"/>
    <lineage>
        <taxon>unclassified sequences</taxon>
        <taxon>metagenomes</taxon>
        <taxon>ecological metagenomes</taxon>
    </lineage>
</organism>
<sequence>MTENVNQQFWIIIDQKSNKIQILKAKIVKWGLFFVDLGYINIFLIAIVLAISIGPNGYNPYYNAISALGWSEITPFPFLFDLKAYLGSFLLILTVLFAKKKLIHENHLGDK</sequence>
<comment type="caution">
    <text evidence="2">The sequence shown here is derived from an EMBL/GenBank/DDBJ whole genome shotgun (WGS) entry which is preliminary data.</text>
</comment>